<dbReference type="VEuPathDB" id="FungiDB:SDRG_04700"/>
<keyword evidence="1" id="KW-1133">Transmembrane helix</keyword>
<keyword evidence="1" id="KW-0812">Transmembrane</keyword>
<proteinExistence type="predicted"/>
<reference evidence="2 3" key="1">
    <citation type="submission" date="2012-04" db="EMBL/GenBank/DDBJ databases">
        <title>The Genome Sequence of Saprolegnia declina VS20.</title>
        <authorList>
            <consortium name="The Broad Institute Genome Sequencing Platform"/>
            <person name="Russ C."/>
            <person name="Nusbaum C."/>
            <person name="Tyler B."/>
            <person name="van West P."/>
            <person name="Dieguez-Uribeondo J."/>
            <person name="de Bruijn I."/>
            <person name="Tripathy S."/>
            <person name="Jiang R."/>
            <person name="Young S.K."/>
            <person name="Zeng Q."/>
            <person name="Gargeya S."/>
            <person name="Fitzgerald M."/>
            <person name="Haas B."/>
            <person name="Abouelleil A."/>
            <person name="Alvarado L."/>
            <person name="Arachchi H.M."/>
            <person name="Berlin A."/>
            <person name="Chapman S.B."/>
            <person name="Goldberg J."/>
            <person name="Griggs A."/>
            <person name="Gujja S."/>
            <person name="Hansen M."/>
            <person name="Howarth C."/>
            <person name="Imamovic A."/>
            <person name="Larimer J."/>
            <person name="McCowen C."/>
            <person name="Montmayeur A."/>
            <person name="Murphy C."/>
            <person name="Neiman D."/>
            <person name="Pearson M."/>
            <person name="Priest M."/>
            <person name="Roberts A."/>
            <person name="Saif S."/>
            <person name="Shea T."/>
            <person name="Sisk P."/>
            <person name="Sykes S."/>
            <person name="Wortman J."/>
            <person name="Nusbaum C."/>
            <person name="Birren B."/>
        </authorList>
    </citation>
    <scope>NUCLEOTIDE SEQUENCE [LARGE SCALE GENOMIC DNA]</scope>
    <source>
        <strain evidence="2 3">VS20</strain>
    </source>
</reference>
<feature type="transmembrane region" description="Helical" evidence="1">
    <location>
        <begin position="117"/>
        <end position="136"/>
    </location>
</feature>
<dbReference type="Proteomes" id="UP000030762">
    <property type="component" value="Unassembled WGS sequence"/>
</dbReference>
<dbReference type="RefSeq" id="XP_008608603.1">
    <property type="nucleotide sequence ID" value="XM_008610381.1"/>
</dbReference>
<organism evidence="2 3">
    <name type="scientific">Saprolegnia diclina (strain VS20)</name>
    <dbReference type="NCBI Taxonomy" id="1156394"/>
    <lineage>
        <taxon>Eukaryota</taxon>
        <taxon>Sar</taxon>
        <taxon>Stramenopiles</taxon>
        <taxon>Oomycota</taxon>
        <taxon>Saprolegniomycetes</taxon>
        <taxon>Saprolegniales</taxon>
        <taxon>Saprolegniaceae</taxon>
        <taxon>Saprolegnia</taxon>
    </lineage>
</organism>
<feature type="transmembrane region" description="Helical" evidence="1">
    <location>
        <begin position="188"/>
        <end position="208"/>
    </location>
</feature>
<dbReference type="InParanoid" id="T0QU83"/>
<dbReference type="STRING" id="1156394.T0QU83"/>
<dbReference type="EMBL" id="JH767142">
    <property type="protein sequence ID" value="EQC38276.1"/>
    <property type="molecule type" value="Genomic_DNA"/>
</dbReference>
<dbReference type="AlphaFoldDB" id="T0QU83"/>
<feature type="transmembrane region" description="Helical" evidence="1">
    <location>
        <begin position="220"/>
        <end position="240"/>
    </location>
</feature>
<evidence type="ECO:0000313" key="3">
    <source>
        <dbReference type="Proteomes" id="UP000030762"/>
    </source>
</evidence>
<gene>
    <name evidence="2" type="ORF">SDRG_04700</name>
</gene>
<dbReference type="GeneID" id="19945427"/>
<name>T0QU83_SAPDV</name>
<feature type="transmembrane region" description="Helical" evidence="1">
    <location>
        <begin position="48"/>
        <end position="69"/>
    </location>
</feature>
<keyword evidence="1" id="KW-0472">Membrane</keyword>
<feature type="transmembrane region" description="Helical" evidence="1">
    <location>
        <begin position="252"/>
        <end position="274"/>
    </location>
</feature>
<evidence type="ECO:0000256" key="1">
    <source>
        <dbReference type="SAM" id="Phobius"/>
    </source>
</evidence>
<sequence length="282" mass="31398">MAPLYNGEDDDVATTERLPVEETGPFACLCNNLVKSFCAATTVRNKRVIVSLGLLLLLPAVLSVLFLSWKVDGVIAWPWGTVFLFVWLVDAMCLAYYPRIIPRWSASLELSSRTNAVHFVSFACMVLCHVFIALRLDGLVDWKWTWVLLPFILTGMLKRSNHVAVFAWLQVVFLAPRLDATLLWPWPIVFLPLELYAIGCLAYCMYTLSTAPPRQERAKAGATLLGLVLLLGIPLVLLLLRLEGTCEFSAMSILTSWLVGYGILAIAGLANIHWSAPQDDFV</sequence>
<evidence type="ECO:0000313" key="2">
    <source>
        <dbReference type="EMBL" id="EQC38276.1"/>
    </source>
</evidence>
<accession>T0QU83</accession>
<protein>
    <submittedName>
        <fullName evidence="2">Uncharacterized protein</fullName>
    </submittedName>
</protein>
<feature type="transmembrane region" description="Helical" evidence="1">
    <location>
        <begin position="75"/>
        <end position="97"/>
    </location>
</feature>
<keyword evidence="3" id="KW-1185">Reference proteome</keyword>